<dbReference type="Pfam" id="PF08281">
    <property type="entry name" value="Sigma70_r4_2"/>
    <property type="match status" value="1"/>
</dbReference>
<dbReference type="InterPro" id="IPR039425">
    <property type="entry name" value="RNA_pol_sigma-70-like"/>
</dbReference>
<dbReference type="InterPro" id="IPR014284">
    <property type="entry name" value="RNA_pol_sigma-70_dom"/>
</dbReference>
<dbReference type="InterPro" id="IPR007627">
    <property type="entry name" value="RNA_pol_sigma70_r2"/>
</dbReference>
<dbReference type="SUPFAM" id="SSF88659">
    <property type="entry name" value="Sigma3 and sigma4 domains of RNA polymerase sigma factors"/>
    <property type="match status" value="1"/>
</dbReference>
<reference evidence="7 8" key="1">
    <citation type="submission" date="2019-11" db="EMBL/GenBank/DDBJ databases">
        <title>P. haliotis isolates from Z. marina roots.</title>
        <authorList>
            <person name="Cohen M."/>
            <person name="Jospin G."/>
            <person name="Eisen J.A."/>
            <person name="Coil D.A."/>
        </authorList>
    </citation>
    <scope>NUCLEOTIDE SEQUENCE [LARGE SCALE GENOMIC DNA]</scope>
    <source>
        <strain evidence="7 8">UCD-MCMsp1aY</strain>
    </source>
</reference>
<keyword evidence="8" id="KW-1185">Reference proteome</keyword>
<protein>
    <submittedName>
        <fullName evidence="7">Sigma-70 family RNA polymerase sigma factor</fullName>
    </submittedName>
</protein>
<feature type="domain" description="RNA polymerase sigma-70 region 2" evidence="5">
    <location>
        <begin position="62"/>
        <end position="125"/>
    </location>
</feature>
<gene>
    <name evidence="7" type="ORF">GNP35_08170</name>
</gene>
<proteinExistence type="inferred from homology"/>
<keyword evidence="3" id="KW-0731">Sigma factor</keyword>
<accession>A0A6N8FDP4</accession>
<name>A0A6N8FDP4_9GAMM</name>
<dbReference type="AlphaFoldDB" id="A0A6N8FDP4"/>
<dbReference type="PANTHER" id="PTHR43133:SF62">
    <property type="entry name" value="RNA POLYMERASE SIGMA FACTOR SIGZ"/>
    <property type="match status" value="1"/>
</dbReference>
<dbReference type="Pfam" id="PF04542">
    <property type="entry name" value="Sigma70_r2"/>
    <property type="match status" value="1"/>
</dbReference>
<evidence type="ECO:0000256" key="3">
    <source>
        <dbReference type="ARBA" id="ARBA00023082"/>
    </source>
</evidence>
<dbReference type="SUPFAM" id="SSF88946">
    <property type="entry name" value="Sigma2 domain of RNA polymerase sigma factors"/>
    <property type="match status" value="1"/>
</dbReference>
<evidence type="ECO:0000313" key="8">
    <source>
        <dbReference type="Proteomes" id="UP000439994"/>
    </source>
</evidence>
<dbReference type="GO" id="GO:0016987">
    <property type="term" value="F:sigma factor activity"/>
    <property type="evidence" value="ECO:0007669"/>
    <property type="project" value="UniProtKB-KW"/>
</dbReference>
<evidence type="ECO:0000256" key="4">
    <source>
        <dbReference type="ARBA" id="ARBA00023163"/>
    </source>
</evidence>
<dbReference type="NCBIfam" id="TIGR02937">
    <property type="entry name" value="sigma70-ECF"/>
    <property type="match status" value="1"/>
</dbReference>
<dbReference type="InterPro" id="IPR013324">
    <property type="entry name" value="RNA_pol_sigma_r3/r4-like"/>
</dbReference>
<dbReference type="PANTHER" id="PTHR43133">
    <property type="entry name" value="RNA POLYMERASE ECF-TYPE SIGMA FACTO"/>
    <property type="match status" value="1"/>
</dbReference>
<sequence>MRYVMKQSTVESTRNKTIAPATKTRPMTTTAKESAPPELSQYLMAVAADRDKQAFAKLFAWFGPKIKRIAAQKLNNDAAGFDITQETMTRVWRKAHLFVPEKGAATTWVYTVMRNVIFDAMRKNKTQQAESLSDDIWPIEEQISEESPFQDHLMTKQLGELVKKLPPNQQEALTAVYYKQLTHEELAKQLNIPVGTVKSRIRLAVTKLKQQLGANND</sequence>
<dbReference type="EMBL" id="WOCD01000003">
    <property type="protein sequence ID" value="MUH72461.1"/>
    <property type="molecule type" value="Genomic_DNA"/>
</dbReference>
<keyword evidence="2" id="KW-0805">Transcription regulation</keyword>
<keyword evidence="4" id="KW-0804">Transcription</keyword>
<dbReference type="CDD" id="cd06171">
    <property type="entry name" value="Sigma70_r4"/>
    <property type="match status" value="1"/>
</dbReference>
<organism evidence="7 8">
    <name type="scientific">Psychrosphaera haliotis</name>
    <dbReference type="NCBI Taxonomy" id="555083"/>
    <lineage>
        <taxon>Bacteria</taxon>
        <taxon>Pseudomonadati</taxon>
        <taxon>Pseudomonadota</taxon>
        <taxon>Gammaproteobacteria</taxon>
        <taxon>Alteromonadales</taxon>
        <taxon>Pseudoalteromonadaceae</taxon>
        <taxon>Psychrosphaera</taxon>
    </lineage>
</organism>
<evidence type="ECO:0000259" key="5">
    <source>
        <dbReference type="Pfam" id="PF04542"/>
    </source>
</evidence>
<dbReference type="Gene3D" id="1.10.10.10">
    <property type="entry name" value="Winged helix-like DNA-binding domain superfamily/Winged helix DNA-binding domain"/>
    <property type="match status" value="1"/>
</dbReference>
<evidence type="ECO:0000256" key="2">
    <source>
        <dbReference type="ARBA" id="ARBA00023015"/>
    </source>
</evidence>
<dbReference type="InterPro" id="IPR013325">
    <property type="entry name" value="RNA_pol_sigma_r2"/>
</dbReference>
<evidence type="ECO:0000313" key="7">
    <source>
        <dbReference type="EMBL" id="MUH72461.1"/>
    </source>
</evidence>
<dbReference type="Gene3D" id="1.10.1740.10">
    <property type="match status" value="1"/>
</dbReference>
<comment type="similarity">
    <text evidence="1">Belongs to the sigma-70 factor family. ECF subfamily.</text>
</comment>
<dbReference type="InterPro" id="IPR036388">
    <property type="entry name" value="WH-like_DNA-bd_sf"/>
</dbReference>
<dbReference type="Proteomes" id="UP000439994">
    <property type="component" value="Unassembled WGS sequence"/>
</dbReference>
<feature type="domain" description="RNA polymerase sigma factor 70 region 4 type 2" evidence="6">
    <location>
        <begin position="157"/>
        <end position="208"/>
    </location>
</feature>
<comment type="caution">
    <text evidence="7">The sequence shown here is derived from an EMBL/GenBank/DDBJ whole genome shotgun (WGS) entry which is preliminary data.</text>
</comment>
<dbReference type="GO" id="GO:0006352">
    <property type="term" value="P:DNA-templated transcription initiation"/>
    <property type="evidence" value="ECO:0007669"/>
    <property type="project" value="InterPro"/>
</dbReference>
<evidence type="ECO:0000256" key="1">
    <source>
        <dbReference type="ARBA" id="ARBA00010641"/>
    </source>
</evidence>
<dbReference type="InterPro" id="IPR013249">
    <property type="entry name" value="RNA_pol_sigma70_r4_t2"/>
</dbReference>
<dbReference type="OrthoDB" id="9784272at2"/>
<evidence type="ECO:0000259" key="6">
    <source>
        <dbReference type="Pfam" id="PF08281"/>
    </source>
</evidence>
<dbReference type="GO" id="GO:0003677">
    <property type="term" value="F:DNA binding"/>
    <property type="evidence" value="ECO:0007669"/>
    <property type="project" value="InterPro"/>
</dbReference>